<dbReference type="InterPro" id="IPR000073">
    <property type="entry name" value="AB_hydrolase_1"/>
</dbReference>
<evidence type="ECO:0000313" key="4">
    <source>
        <dbReference type="EMBL" id="MBP2382572.1"/>
    </source>
</evidence>
<evidence type="ECO:0000256" key="2">
    <source>
        <dbReference type="SAM" id="Phobius"/>
    </source>
</evidence>
<dbReference type="InterPro" id="IPR052920">
    <property type="entry name" value="DNA-binding_regulatory"/>
</dbReference>
<evidence type="ECO:0000256" key="1">
    <source>
        <dbReference type="SAM" id="MobiDB-lite"/>
    </source>
</evidence>
<accession>A0ABS4X293</accession>
<evidence type="ECO:0000313" key="5">
    <source>
        <dbReference type="Proteomes" id="UP001519290"/>
    </source>
</evidence>
<keyword evidence="5" id="KW-1185">Reference proteome</keyword>
<evidence type="ECO:0000259" key="3">
    <source>
        <dbReference type="Pfam" id="PF12697"/>
    </source>
</evidence>
<gene>
    <name evidence="4" type="ORF">JOF43_002529</name>
</gene>
<dbReference type="Proteomes" id="UP001519290">
    <property type="component" value="Unassembled WGS sequence"/>
</dbReference>
<comment type="caution">
    <text evidence="4">The sequence shown here is derived from an EMBL/GenBank/DDBJ whole genome shotgun (WGS) entry which is preliminary data.</text>
</comment>
<name>A0ABS4X293_9MICO</name>
<protein>
    <submittedName>
        <fullName evidence="4">Pimeloyl-ACP methyl ester carboxylesterase</fullName>
    </submittedName>
</protein>
<dbReference type="Gene3D" id="3.40.50.1820">
    <property type="entry name" value="alpha/beta hydrolase"/>
    <property type="match status" value="1"/>
</dbReference>
<dbReference type="InterPro" id="IPR029058">
    <property type="entry name" value="AB_hydrolase_fold"/>
</dbReference>
<dbReference type="PANTHER" id="PTHR43358:SF4">
    <property type="entry name" value="ALPHA_BETA HYDROLASE FOLD-1 DOMAIN-CONTAINING PROTEIN"/>
    <property type="match status" value="1"/>
</dbReference>
<keyword evidence="2" id="KW-0812">Transmembrane</keyword>
<dbReference type="EMBL" id="JAGIOD010000001">
    <property type="protein sequence ID" value="MBP2382572.1"/>
    <property type="molecule type" value="Genomic_DNA"/>
</dbReference>
<dbReference type="Pfam" id="PF12697">
    <property type="entry name" value="Abhydrolase_6"/>
    <property type="match status" value="1"/>
</dbReference>
<feature type="region of interest" description="Disordered" evidence="1">
    <location>
        <begin position="1"/>
        <end position="20"/>
    </location>
</feature>
<proteinExistence type="predicted"/>
<keyword evidence="2" id="KW-0472">Membrane</keyword>
<feature type="domain" description="AB hydrolase-1" evidence="3">
    <location>
        <begin position="197"/>
        <end position="410"/>
    </location>
</feature>
<keyword evidence="2" id="KW-1133">Transmembrane helix</keyword>
<dbReference type="PANTHER" id="PTHR43358">
    <property type="entry name" value="ALPHA/BETA-HYDROLASE"/>
    <property type="match status" value="1"/>
</dbReference>
<dbReference type="SUPFAM" id="SSF53474">
    <property type="entry name" value="alpha/beta-Hydrolases"/>
    <property type="match status" value="1"/>
</dbReference>
<feature type="transmembrane region" description="Helical" evidence="2">
    <location>
        <begin position="33"/>
        <end position="54"/>
    </location>
</feature>
<reference evidence="4 5" key="1">
    <citation type="submission" date="2021-03" db="EMBL/GenBank/DDBJ databases">
        <title>Sequencing the genomes of 1000 actinobacteria strains.</title>
        <authorList>
            <person name="Klenk H.-P."/>
        </authorList>
    </citation>
    <scope>NUCLEOTIDE SEQUENCE [LARGE SCALE GENOMIC DNA]</scope>
    <source>
        <strain evidence="4 5">DSM 14566</strain>
    </source>
</reference>
<organism evidence="4 5">
    <name type="scientific">Brachybacterium sacelli</name>
    <dbReference type="NCBI Taxonomy" id="173364"/>
    <lineage>
        <taxon>Bacteria</taxon>
        <taxon>Bacillati</taxon>
        <taxon>Actinomycetota</taxon>
        <taxon>Actinomycetes</taxon>
        <taxon>Micrococcales</taxon>
        <taxon>Dermabacteraceae</taxon>
        <taxon>Brachybacterium</taxon>
    </lineage>
</organism>
<sequence length="451" mass="48791">MTRDQVRSRPATGPLGWTRAIRPRSDQGRWAEAAVVGAVGAASAFTLSAGLLAVGARVMARLPLVPQQGLRRRPDLPVRAVHPDRVHVEATKESVRDGYLALRQSGGTVHVRLGPVDGRPTPTTVSRPLLAADTAEPLRVAKAAVNGFFWAGSPATAHGLGTEEVEVDSPVGSMPAWLVRPDEGLGSVPGGSDTWAILIHGHGSMRGEALRVIPLLHRLGLTSLTITYRNDTGAPDSADRMYHLGADEWEDTEAAIEYALAHGARRIVLMGWSMGGGIALRASVRTAHRDRVVGLVLDSPAVDWQDILIYHATALKAPRAMRTLAMWMMTSAVGARLVRLHEAIALDEMTPEHYAEHLIHPIQLFHALDDATVPPEPSRRLAALRPDLVEFVPFEGASHTREWNRDPARYERHLADFLGRVLGLEAEAAALQLPVRDPASAALEDSTGLRL</sequence>
<dbReference type="RefSeq" id="WP_209902497.1">
    <property type="nucleotide sequence ID" value="NZ_BAAAJW010000007.1"/>
</dbReference>